<dbReference type="InterPro" id="IPR050624">
    <property type="entry name" value="HTH-type_Tx_Regulator"/>
</dbReference>
<sequence>MKKKPEITALTRERLMNSFWKLYCKKQINKISIKEITDNAGYYRSTFYEYFTDIYDVLNQLETELILYLKENVYNSLGTNLSEDIIKSLANIYESKGEYLSVLLGENGDPTFNQKLKDIFRNMLFENFGLDETDIHAQFIFEFAISAILSSIKHWYDNGKQIPAKEMVVLLRSTLMNGAGNQILKYSNIELHDLPFNP</sequence>
<dbReference type="RefSeq" id="WP_006286009.1">
    <property type="nucleotide sequence ID" value="NZ_BALG01000112.1"/>
</dbReference>
<dbReference type="Gene3D" id="1.10.357.10">
    <property type="entry name" value="Tetracycline Repressor, domain 2"/>
    <property type="match status" value="1"/>
</dbReference>
<keyword evidence="5" id="KW-1185">Reference proteome</keyword>
<feature type="DNA-binding region" description="H-T-H motif" evidence="2">
    <location>
        <begin position="32"/>
        <end position="51"/>
    </location>
</feature>
<organism evidence="4 5">
    <name type="scientific">Paenibacillus popilliae ATCC 14706</name>
    <dbReference type="NCBI Taxonomy" id="1212764"/>
    <lineage>
        <taxon>Bacteria</taxon>
        <taxon>Bacillati</taxon>
        <taxon>Bacillota</taxon>
        <taxon>Bacilli</taxon>
        <taxon>Bacillales</taxon>
        <taxon>Paenibacillaceae</taxon>
        <taxon>Paenibacillus</taxon>
    </lineage>
</organism>
<name>M9LAB3_PAEPP</name>
<comment type="caution">
    <text evidence="4">The sequence shown here is derived from an EMBL/GenBank/DDBJ whole genome shotgun (WGS) entry which is preliminary data.</text>
</comment>
<dbReference type="PANTHER" id="PTHR43479">
    <property type="entry name" value="ACREF/ENVCD OPERON REPRESSOR-RELATED"/>
    <property type="match status" value="1"/>
</dbReference>
<keyword evidence="1 2" id="KW-0238">DNA-binding</keyword>
<dbReference type="OrthoDB" id="9810250at2"/>
<protein>
    <submittedName>
        <fullName evidence="4">Transcriptional regulator</fullName>
    </submittedName>
</protein>
<evidence type="ECO:0000256" key="1">
    <source>
        <dbReference type="ARBA" id="ARBA00023125"/>
    </source>
</evidence>
<dbReference type="InterPro" id="IPR039532">
    <property type="entry name" value="TetR_C_Firmicutes"/>
</dbReference>
<proteinExistence type="predicted"/>
<dbReference type="SUPFAM" id="SSF46689">
    <property type="entry name" value="Homeodomain-like"/>
    <property type="match status" value="1"/>
</dbReference>
<evidence type="ECO:0000259" key="3">
    <source>
        <dbReference type="PROSITE" id="PS50977"/>
    </source>
</evidence>
<dbReference type="AlphaFoldDB" id="M9LAB3"/>
<evidence type="ECO:0000313" key="4">
    <source>
        <dbReference type="EMBL" id="GAC42542.1"/>
    </source>
</evidence>
<feature type="domain" description="HTH tetR-type" evidence="3">
    <location>
        <begin position="9"/>
        <end position="69"/>
    </location>
</feature>
<dbReference type="PROSITE" id="PS50977">
    <property type="entry name" value="HTH_TETR_2"/>
    <property type="match status" value="1"/>
</dbReference>
<dbReference type="InterPro" id="IPR009057">
    <property type="entry name" value="Homeodomain-like_sf"/>
</dbReference>
<dbReference type="PANTHER" id="PTHR43479:SF7">
    <property type="entry name" value="TETR-FAMILY TRANSCRIPTIONAL REGULATOR"/>
    <property type="match status" value="1"/>
</dbReference>
<evidence type="ECO:0000313" key="5">
    <source>
        <dbReference type="Proteomes" id="UP000029453"/>
    </source>
</evidence>
<accession>M9LAB3</accession>
<evidence type="ECO:0000256" key="2">
    <source>
        <dbReference type="PROSITE-ProRule" id="PRU00335"/>
    </source>
</evidence>
<reference evidence="4 5" key="1">
    <citation type="submission" date="2012-10" db="EMBL/GenBank/DDBJ databases">
        <title>Draft Genome Sequence of Paenibacillus popilliae ATCC 14706T.</title>
        <authorList>
            <person name="Iiyama K."/>
            <person name="Mori K."/>
            <person name="Mon H."/>
            <person name="Chieda Y."/>
            <person name="Lee J.M."/>
            <person name="Kusakabe T."/>
            <person name="Tashiro K."/>
            <person name="Asano S."/>
            <person name="Yasunaga-Aoki C."/>
            <person name="Shimizu S."/>
        </authorList>
    </citation>
    <scope>NUCLEOTIDE SEQUENCE [LARGE SCALE GENOMIC DNA]</scope>
    <source>
        <strain evidence="4 5">ATCC 14706</strain>
    </source>
</reference>
<gene>
    <name evidence="4" type="ORF">PPOP_1899</name>
</gene>
<dbReference type="Pfam" id="PF14278">
    <property type="entry name" value="TetR_C_8"/>
    <property type="match status" value="1"/>
</dbReference>
<dbReference type="Proteomes" id="UP000029453">
    <property type="component" value="Unassembled WGS sequence"/>
</dbReference>
<dbReference type="GO" id="GO:0003677">
    <property type="term" value="F:DNA binding"/>
    <property type="evidence" value="ECO:0007669"/>
    <property type="project" value="UniProtKB-UniRule"/>
</dbReference>
<dbReference type="EMBL" id="BALG01000112">
    <property type="protein sequence ID" value="GAC42542.1"/>
    <property type="molecule type" value="Genomic_DNA"/>
</dbReference>
<dbReference type="InterPro" id="IPR001647">
    <property type="entry name" value="HTH_TetR"/>
</dbReference>